<dbReference type="InterPro" id="IPR013762">
    <property type="entry name" value="Integrase-like_cat_sf"/>
</dbReference>
<dbReference type="Gene3D" id="1.10.443.10">
    <property type="entry name" value="Intergrase catalytic core"/>
    <property type="match status" value="1"/>
</dbReference>
<dbReference type="GO" id="GO:0015074">
    <property type="term" value="P:DNA integration"/>
    <property type="evidence" value="ECO:0007669"/>
    <property type="project" value="InterPro"/>
</dbReference>
<protein>
    <recommendedName>
        <fullName evidence="4">Tyr recombinase domain-containing protein</fullName>
    </recommendedName>
</protein>
<gene>
    <name evidence="2" type="ORF">BSZ18_07325</name>
</gene>
<name>A0A1X3HDM2_9BRAD</name>
<dbReference type="EMBL" id="NAFI01000153">
    <property type="protein sequence ID" value="OSJ15669.1"/>
    <property type="molecule type" value="Genomic_DNA"/>
</dbReference>
<sequence length="568" mass="63877">MRRCLYALWLPHVSQSGNIRAPKPNTWWQRAYAFLRFAEWQLQNHPSTDGSVFGKVKLLDVLNGFYPSNRGIERACKMALAVLVDAGERNVIADYPTFFGRTQRTEELAQGEPIREGAALVLPATPDAESSVEPFSDEFVTEFLRRALWIQENIADDMLDHLERDIHVRGQYKYWSSSSKQRQEELEAWRDRAELRRLKYSWRLGRASRVSDVWPPPDVPSLYIALGVLQGCNLGVVNACMGARSSEILAADDVGFGPVAGRYQSRTYKLVDEIGGQARDWPLHPVAERAIEIQRRLSLLLRPEGQNHLWIRLQGKKATRLTSATSVFRRTVEYLGLSHLLGSGTAHMHRWRHTVARLVALSVVGAPKVLFDLFGHKDIEMTLHYMMSDPTIAEEAMLVAKEMTYALAKSGITDLIEGGGSGPAAASLRQQLPRAMRMGGDEFDTGLSETAEVLTYEGKTWSLVREGVICTKGLGEYGPCTKGRGAPDPGACRTACDHRFELTIAKQQCKEILTALTRERQAADANGLEMLVENLDGQIVAELKRWDEVREQFLQDSDIRRVWEKSLK</sequence>
<reference evidence="2 3" key="1">
    <citation type="submission" date="2017-03" db="EMBL/GenBank/DDBJ databases">
        <title>Whole genome sequences of fourteen strains of Bradyrhizobium canariense and one strain of Bradyrhizobium japonicum isolated from Lupinus (Papilionoideae: Genisteae) species in Algeria.</title>
        <authorList>
            <person name="Crovadore J."/>
            <person name="Chekireb D."/>
            <person name="Brachmann A."/>
            <person name="Chablais R."/>
            <person name="Cochard B."/>
            <person name="Lefort F."/>
        </authorList>
    </citation>
    <scope>NUCLEOTIDE SEQUENCE [LARGE SCALE GENOMIC DNA]</scope>
    <source>
        <strain evidence="2 3">UBMA195</strain>
    </source>
</reference>
<proteinExistence type="predicted"/>
<dbReference type="GO" id="GO:0006310">
    <property type="term" value="P:DNA recombination"/>
    <property type="evidence" value="ECO:0007669"/>
    <property type="project" value="UniProtKB-KW"/>
</dbReference>
<dbReference type="GO" id="GO:0003677">
    <property type="term" value="F:DNA binding"/>
    <property type="evidence" value="ECO:0007669"/>
    <property type="project" value="InterPro"/>
</dbReference>
<dbReference type="InterPro" id="IPR011010">
    <property type="entry name" value="DNA_brk_join_enz"/>
</dbReference>
<keyword evidence="1" id="KW-0233">DNA recombination</keyword>
<dbReference type="SUPFAM" id="SSF56349">
    <property type="entry name" value="DNA breaking-rejoining enzymes"/>
    <property type="match status" value="1"/>
</dbReference>
<dbReference type="AlphaFoldDB" id="A0A1X3HDM2"/>
<evidence type="ECO:0000313" key="3">
    <source>
        <dbReference type="Proteomes" id="UP000193553"/>
    </source>
</evidence>
<accession>A0A1X3HDM2</accession>
<comment type="caution">
    <text evidence="2">The sequence shown here is derived from an EMBL/GenBank/DDBJ whole genome shotgun (WGS) entry which is preliminary data.</text>
</comment>
<organism evidence="2 3">
    <name type="scientific">Bradyrhizobium canariense</name>
    <dbReference type="NCBI Taxonomy" id="255045"/>
    <lineage>
        <taxon>Bacteria</taxon>
        <taxon>Pseudomonadati</taxon>
        <taxon>Pseudomonadota</taxon>
        <taxon>Alphaproteobacteria</taxon>
        <taxon>Hyphomicrobiales</taxon>
        <taxon>Nitrobacteraceae</taxon>
        <taxon>Bradyrhizobium</taxon>
    </lineage>
</organism>
<dbReference type="Proteomes" id="UP000193553">
    <property type="component" value="Unassembled WGS sequence"/>
</dbReference>
<evidence type="ECO:0008006" key="4">
    <source>
        <dbReference type="Google" id="ProtNLM"/>
    </source>
</evidence>
<evidence type="ECO:0000256" key="1">
    <source>
        <dbReference type="ARBA" id="ARBA00023172"/>
    </source>
</evidence>
<evidence type="ECO:0000313" key="2">
    <source>
        <dbReference type="EMBL" id="OSJ15669.1"/>
    </source>
</evidence>